<evidence type="ECO:0000313" key="4">
    <source>
        <dbReference type="WBParaSite" id="jg13210"/>
    </source>
</evidence>
<protein>
    <submittedName>
        <fullName evidence="4">MSP domain-containing protein</fullName>
    </submittedName>
</protein>
<name>A0A915CVV3_9BILA</name>
<evidence type="ECO:0000256" key="1">
    <source>
        <dbReference type="SAM" id="MobiDB-lite"/>
    </source>
</evidence>
<dbReference type="AlphaFoldDB" id="A0A915CVV3"/>
<dbReference type="SUPFAM" id="SSF49354">
    <property type="entry name" value="PapD-like"/>
    <property type="match status" value="1"/>
</dbReference>
<accession>A0A915CVV3</accession>
<dbReference type="Gene3D" id="3.30.70.3490">
    <property type="match status" value="1"/>
</dbReference>
<feature type="compositionally biased region" description="Polar residues" evidence="1">
    <location>
        <begin position="1"/>
        <end position="11"/>
    </location>
</feature>
<reference evidence="4" key="1">
    <citation type="submission" date="2022-11" db="UniProtKB">
        <authorList>
            <consortium name="WormBaseParasite"/>
        </authorList>
    </citation>
    <scope>IDENTIFICATION</scope>
</reference>
<dbReference type="InterPro" id="IPR037239">
    <property type="entry name" value="OSBP_sf"/>
</dbReference>
<dbReference type="InterPro" id="IPR000535">
    <property type="entry name" value="MSP_dom"/>
</dbReference>
<dbReference type="SUPFAM" id="SSF144000">
    <property type="entry name" value="Oxysterol-binding protein-like"/>
    <property type="match status" value="1"/>
</dbReference>
<proteinExistence type="predicted"/>
<dbReference type="Proteomes" id="UP000887574">
    <property type="component" value="Unplaced"/>
</dbReference>
<evidence type="ECO:0000313" key="3">
    <source>
        <dbReference type="Proteomes" id="UP000887574"/>
    </source>
</evidence>
<evidence type="ECO:0000259" key="2">
    <source>
        <dbReference type="Pfam" id="PF00635"/>
    </source>
</evidence>
<dbReference type="Pfam" id="PF01237">
    <property type="entry name" value="Oxysterol_BP"/>
    <property type="match status" value="1"/>
</dbReference>
<keyword evidence="3" id="KW-1185">Reference proteome</keyword>
<dbReference type="WBParaSite" id="jg13210">
    <property type="protein sequence ID" value="jg13210"/>
    <property type="gene ID" value="jg13210"/>
</dbReference>
<sequence length="199" mass="22036">MENGNFSTASSEKQRIEQKQRAKHTQVSHSPMWFDAVQGSDEYGRAGQWQFNGKYCKGTSAACTSNELFRIRPAVGILEPQRNEDVKAIFNACKILPEDSKHYSVVYHISAKNDVSAKKRKMYGELRGTMGNYYSCGAYKGTPTAALIPSPVASTPDESNFVVGSIRVSIDHDPVMYCCSDCNHDNNPLQEAWAKNAGV</sequence>
<dbReference type="InterPro" id="IPR008962">
    <property type="entry name" value="PapD-like_sf"/>
</dbReference>
<organism evidence="3 4">
    <name type="scientific">Ditylenchus dipsaci</name>
    <dbReference type="NCBI Taxonomy" id="166011"/>
    <lineage>
        <taxon>Eukaryota</taxon>
        <taxon>Metazoa</taxon>
        <taxon>Ecdysozoa</taxon>
        <taxon>Nematoda</taxon>
        <taxon>Chromadorea</taxon>
        <taxon>Rhabditida</taxon>
        <taxon>Tylenchina</taxon>
        <taxon>Tylenchomorpha</taxon>
        <taxon>Sphaerularioidea</taxon>
        <taxon>Anguinidae</taxon>
        <taxon>Anguininae</taxon>
        <taxon>Ditylenchus</taxon>
    </lineage>
</organism>
<feature type="domain" description="MSP" evidence="2">
    <location>
        <begin position="63"/>
        <end position="120"/>
    </location>
</feature>
<dbReference type="Pfam" id="PF00635">
    <property type="entry name" value="Motile_Sperm"/>
    <property type="match status" value="1"/>
</dbReference>
<feature type="region of interest" description="Disordered" evidence="1">
    <location>
        <begin position="1"/>
        <end position="31"/>
    </location>
</feature>
<dbReference type="InterPro" id="IPR000648">
    <property type="entry name" value="Oxysterol-bd"/>
</dbReference>
<dbReference type="GO" id="GO:0008289">
    <property type="term" value="F:lipid binding"/>
    <property type="evidence" value="ECO:0007669"/>
    <property type="project" value="InterPro"/>
</dbReference>